<name>A0A6J4S7S2_9ACTN</name>
<feature type="compositionally biased region" description="Basic and acidic residues" evidence="1">
    <location>
        <begin position="1"/>
        <end position="11"/>
    </location>
</feature>
<dbReference type="EMBL" id="CADCVS010000201">
    <property type="protein sequence ID" value="CAA9491686.1"/>
    <property type="molecule type" value="Genomic_DNA"/>
</dbReference>
<protein>
    <submittedName>
        <fullName evidence="2">Ribosomal silencing factor RsfA</fullName>
    </submittedName>
</protein>
<feature type="compositionally biased region" description="Basic residues" evidence="1">
    <location>
        <begin position="101"/>
        <end position="113"/>
    </location>
</feature>
<proteinExistence type="predicted"/>
<feature type="non-terminal residue" evidence="2">
    <location>
        <position position="140"/>
    </location>
</feature>
<evidence type="ECO:0000256" key="1">
    <source>
        <dbReference type="SAM" id="MobiDB-lite"/>
    </source>
</evidence>
<gene>
    <name evidence="2" type="ORF">AVDCRST_MAG30-1410</name>
</gene>
<feature type="compositionally biased region" description="Low complexity" evidence="1">
    <location>
        <begin position="51"/>
        <end position="62"/>
    </location>
</feature>
<sequence length="140" mass="15438">ERRAEPGERPGGRGGGRGARRTRAGGGDRRLRGRQEGPRRHRARPPRRPGLHGLLPRLLGRHGAPDQGDPRRHPPGDEGRSRDPAPSRRGRRGVALDPHGLPRRRRPHLHPGRARLLPPRAAVGRGAQAGVRGRRPPERL</sequence>
<feature type="non-terminal residue" evidence="2">
    <location>
        <position position="1"/>
    </location>
</feature>
<feature type="compositionally biased region" description="Basic and acidic residues" evidence="1">
    <location>
        <begin position="26"/>
        <end position="38"/>
    </location>
</feature>
<dbReference type="AlphaFoldDB" id="A0A6J4S7S2"/>
<feature type="compositionally biased region" description="Low complexity" evidence="1">
    <location>
        <begin position="114"/>
        <end position="131"/>
    </location>
</feature>
<organism evidence="2">
    <name type="scientific">uncultured Solirubrobacteraceae bacterium</name>
    <dbReference type="NCBI Taxonomy" id="1162706"/>
    <lineage>
        <taxon>Bacteria</taxon>
        <taxon>Bacillati</taxon>
        <taxon>Actinomycetota</taxon>
        <taxon>Thermoleophilia</taxon>
        <taxon>Solirubrobacterales</taxon>
        <taxon>Solirubrobacteraceae</taxon>
        <taxon>environmental samples</taxon>
    </lineage>
</organism>
<feature type="compositionally biased region" description="Basic residues" evidence="1">
    <location>
        <begin position="39"/>
        <end position="50"/>
    </location>
</feature>
<evidence type="ECO:0000313" key="2">
    <source>
        <dbReference type="EMBL" id="CAA9491686.1"/>
    </source>
</evidence>
<accession>A0A6J4S7S2</accession>
<feature type="compositionally biased region" description="Basic and acidic residues" evidence="1">
    <location>
        <begin position="68"/>
        <end position="86"/>
    </location>
</feature>
<feature type="region of interest" description="Disordered" evidence="1">
    <location>
        <begin position="1"/>
        <end position="140"/>
    </location>
</feature>
<reference evidence="2" key="1">
    <citation type="submission" date="2020-02" db="EMBL/GenBank/DDBJ databases">
        <authorList>
            <person name="Meier V. D."/>
        </authorList>
    </citation>
    <scope>NUCLEOTIDE SEQUENCE</scope>
    <source>
        <strain evidence="2">AVDCRST_MAG30</strain>
    </source>
</reference>